<dbReference type="Gene3D" id="2.60.120.260">
    <property type="entry name" value="Galactose-binding domain-like"/>
    <property type="match status" value="1"/>
</dbReference>
<keyword evidence="2" id="KW-1133">Transmembrane helix</keyword>
<dbReference type="OrthoDB" id="3265734at2759"/>
<accession>S8F334</accession>
<organism evidence="3 4">
    <name type="scientific">Fomitopsis schrenkii</name>
    <name type="common">Brown rot fungus</name>
    <dbReference type="NCBI Taxonomy" id="2126942"/>
    <lineage>
        <taxon>Eukaryota</taxon>
        <taxon>Fungi</taxon>
        <taxon>Dikarya</taxon>
        <taxon>Basidiomycota</taxon>
        <taxon>Agaricomycotina</taxon>
        <taxon>Agaricomycetes</taxon>
        <taxon>Polyporales</taxon>
        <taxon>Fomitopsis</taxon>
    </lineage>
</organism>
<proteinExistence type="predicted"/>
<dbReference type="EMBL" id="KE504193">
    <property type="protein sequence ID" value="EPS96175.1"/>
    <property type="molecule type" value="Genomic_DNA"/>
</dbReference>
<evidence type="ECO:0000313" key="3">
    <source>
        <dbReference type="EMBL" id="EPS96175.1"/>
    </source>
</evidence>
<keyword evidence="4" id="KW-1185">Reference proteome</keyword>
<feature type="compositionally biased region" description="Low complexity" evidence="1">
    <location>
        <begin position="124"/>
        <end position="137"/>
    </location>
</feature>
<sequence length="292" mass="31288">MSNDVVLYSVDISDPRLVYEPAEAWGHFCTQTAGSSVTFKFNGTYVAVYGSPKSSGTRVFFALDHQSVFNYTSSGDSQNIPLYSSSPPLSNSLHTLTFTTEGTNPLLCLHGLQYTGTPDPSPPASTQSSHTSSITASSNHLSSGAVGGIVIGVVIVVLIIVFTVLYAYGWLPRWCRRSSCPSREERMDIVLDDMPKSPPPVGMDAFRKLLVQNAQNAAMIRLGSGPNSKKSSSKKSSSNRTQSTAIFSSVVILTPPVSSSGGSHGRSDLRPPPRALRPQRPTTPILSLHVTN</sequence>
<evidence type="ECO:0000256" key="2">
    <source>
        <dbReference type="SAM" id="Phobius"/>
    </source>
</evidence>
<dbReference type="AlphaFoldDB" id="S8F334"/>
<feature type="compositionally biased region" description="Low complexity" evidence="1">
    <location>
        <begin position="228"/>
        <end position="238"/>
    </location>
</feature>
<dbReference type="STRING" id="743788.S8F334"/>
<keyword evidence="2" id="KW-0472">Membrane</keyword>
<protein>
    <submittedName>
        <fullName evidence="3">Uncharacterized protein</fullName>
    </submittedName>
</protein>
<feature type="region of interest" description="Disordered" evidence="1">
    <location>
        <begin position="220"/>
        <end position="242"/>
    </location>
</feature>
<feature type="region of interest" description="Disordered" evidence="1">
    <location>
        <begin position="118"/>
        <end position="137"/>
    </location>
</feature>
<gene>
    <name evidence="3" type="ORF">FOMPIDRAFT_1053539</name>
</gene>
<dbReference type="Proteomes" id="UP000015241">
    <property type="component" value="Unassembled WGS sequence"/>
</dbReference>
<name>S8F334_FOMSC</name>
<evidence type="ECO:0000256" key="1">
    <source>
        <dbReference type="SAM" id="MobiDB-lite"/>
    </source>
</evidence>
<evidence type="ECO:0000313" key="4">
    <source>
        <dbReference type="Proteomes" id="UP000015241"/>
    </source>
</evidence>
<dbReference type="HOGENOM" id="CLU_1008320_0_0_1"/>
<feature type="transmembrane region" description="Helical" evidence="2">
    <location>
        <begin position="145"/>
        <end position="168"/>
    </location>
</feature>
<reference evidence="3 4" key="1">
    <citation type="journal article" date="2012" name="Science">
        <title>The Paleozoic origin of enzymatic lignin decomposition reconstructed from 31 fungal genomes.</title>
        <authorList>
            <person name="Floudas D."/>
            <person name="Binder M."/>
            <person name="Riley R."/>
            <person name="Barry K."/>
            <person name="Blanchette R.A."/>
            <person name="Henrissat B."/>
            <person name="Martinez A.T."/>
            <person name="Otillar R."/>
            <person name="Spatafora J.W."/>
            <person name="Yadav J.S."/>
            <person name="Aerts A."/>
            <person name="Benoit I."/>
            <person name="Boyd A."/>
            <person name="Carlson A."/>
            <person name="Copeland A."/>
            <person name="Coutinho P.M."/>
            <person name="de Vries R.P."/>
            <person name="Ferreira P."/>
            <person name="Findley K."/>
            <person name="Foster B."/>
            <person name="Gaskell J."/>
            <person name="Glotzer D."/>
            <person name="Gorecki P."/>
            <person name="Heitman J."/>
            <person name="Hesse C."/>
            <person name="Hori C."/>
            <person name="Igarashi K."/>
            <person name="Jurgens J.A."/>
            <person name="Kallen N."/>
            <person name="Kersten P."/>
            <person name="Kohler A."/>
            <person name="Kuees U."/>
            <person name="Kumar T.K.A."/>
            <person name="Kuo A."/>
            <person name="LaButti K."/>
            <person name="Larrondo L.F."/>
            <person name="Lindquist E."/>
            <person name="Ling A."/>
            <person name="Lombard V."/>
            <person name="Lucas S."/>
            <person name="Lundell T."/>
            <person name="Martin R."/>
            <person name="McLaughlin D.J."/>
            <person name="Morgenstern I."/>
            <person name="Morin E."/>
            <person name="Murat C."/>
            <person name="Nagy L.G."/>
            <person name="Nolan M."/>
            <person name="Ohm R.A."/>
            <person name="Patyshakuliyeva A."/>
            <person name="Rokas A."/>
            <person name="Ruiz-Duenas F.J."/>
            <person name="Sabat G."/>
            <person name="Salamov A."/>
            <person name="Samejima M."/>
            <person name="Schmutz J."/>
            <person name="Slot J.C."/>
            <person name="St John F."/>
            <person name="Stenlid J."/>
            <person name="Sun H."/>
            <person name="Sun S."/>
            <person name="Syed K."/>
            <person name="Tsang A."/>
            <person name="Wiebenga A."/>
            <person name="Young D."/>
            <person name="Pisabarro A."/>
            <person name="Eastwood D.C."/>
            <person name="Martin F."/>
            <person name="Cullen D."/>
            <person name="Grigoriev I.V."/>
            <person name="Hibbett D.S."/>
        </authorList>
    </citation>
    <scope>NUCLEOTIDE SEQUENCE</scope>
    <source>
        <strain evidence="4">FP-58527</strain>
    </source>
</reference>
<dbReference type="InParanoid" id="S8F334"/>
<keyword evidence="2" id="KW-0812">Transmembrane</keyword>
<feature type="region of interest" description="Disordered" evidence="1">
    <location>
        <begin position="256"/>
        <end position="292"/>
    </location>
</feature>